<proteinExistence type="predicted"/>
<evidence type="ECO:0000256" key="1">
    <source>
        <dbReference type="SAM" id="MobiDB-lite"/>
    </source>
</evidence>
<feature type="compositionally biased region" description="Pro residues" evidence="1">
    <location>
        <begin position="196"/>
        <end position="211"/>
    </location>
</feature>
<dbReference type="RefSeq" id="WP_088472628.1">
    <property type="nucleotide sequence ID" value="NZ_NISJ01000004.1"/>
</dbReference>
<protein>
    <submittedName>
        <fullName evidence="2">Uncharacterized protein</fullName>
    </submittedName>
</protein>
<gene>
    <name evidence="2" type="ORF">CDQ91_10360</name>
</gene>
<sequence>MEDEDFLAEIGKDDDAATIEQPAEPVVETPAEVAPEPVAVEPAPEPAKPEPGFVPFAAVLDERDKRKELQAEIERMRQAQPAAQPQPIPDMFEDPEGYTSALAQTFEQRIYQTQLQMSDRFAQNQYGEELTTAAKQWAFEKCNQDPHFNAKVRESGDPVGYAVKEYQRDQIASNVTQDDFTQFMAWKQAQAGLTPAPTPSDNPSPAKPPPRSLASAPSAGPAATEPVQSDEEIFAETFARK</sequence>
<comment type="caution">
    <text evidence="2">The sequence shown here is derived from an EMBL/GenBank/DDBJ whole genome shotgun (WGS) entry which is preliminary data.</text>
</comment>
<accession>A0A246JY35</accession>
<feature type="region of interest" description="Disordered" evidence="1">
    <location>
        <begin position="75"/>
        <end position="96"/>
    </location>
</feature>
<feature type="region of interest" description="Disordered" evidence="1">
    <location>
        <begin position="1"/>
        <end position="32"/>
    </location>
</feature>
<dbReference type="Proteomes" id="UP000197097">
    <property type="component" value="Unassembled WGS sequence"/>
</dbReference>
<dbReference type="EMBL" id="NISJ01000004">
    <property type="protein sequence ID" value="OWQ98013.1"/>
    <property type="molecule type" value="Genomic_DNA"/>
</dbReference>
<organism evidence="2 3">
    <name type="scientific">Sphingopyxis witflariensis</name>
    <dbReference type="NCBI Taxonomy" id="173675"/>
    <lineage>
        <taxon>Bacteria</taxon>
        <taxon>Pseudomonadati</taxon>
        <taxon>Pseudomonadota</taxon>
        <taxon>Alphaproteobacteria</taxon>
        <taxon>Sphingomonadales</taxon>
        <taxon>Sphingomonadaceae</taxon>
        <taxon>Sphingopyxis</taxon>
    </lineage>
</organism>
<feature type="compositionally biased region" description="Low complexity" evidence="1">
    <location>
        <begin position="22"/>
        <end position="32"/>
    </location>
</feature>
<evidence type="ECO:0000313" key="2">
    <source>
        <dbReference type="EMBL" id="OWQ98013.1"/>
    </source>
</evidence>
<name>A0A246JY35_9SPHN</name>
<reference evidence="2 3" key="1">
    <citation type="journal article" date="2002" name="Int. J. Syst. Evol. Microbiol.">
        <title>Sphingopyxis witflariensis sp. nov., isolated from activated sludge.</title>
        <authorList>
            <person name="Kampfer P."/>
            <person name="Witzenberger R."/>
            <person name="Denner E.B."/>
            <person name="Busse H.J."/>
            <person name="Neef A."/>
        </authorList>
    </citation>
    <scope>NUCLEOTIDE SEQUENCE [LARGE SCALE GENOMIC DNA]</scope>
    <source>
        <strain evidence="2 3">DSM 14551</strain>
    </source>
</reference>
<dbReference type="OrthoDB" id="8220034at2"/>
<feature type="compositionally biased region" description="Low complexity" evidence="1">
    <location>
        <begin position="212"/>
        <end position="223"/>
    </location>
</feature>
<evidence type="ECO:0000313" key="3">
    <source>
        <dbReference type="Proteomes" id="UP000197097"/>
    </source>
</evidence>
<keyword evidence="3" id="KW-1185">Reference proteome</keyword>
<dbReference type="AlphaFoldDB" id="A0A246JY35"/>
<feature type="region of interest" description="Disordered" evidence="1">
    <location>
        <begin position="187"/>
        <end position="241"/>
    </location>
</feature>